<dbReference type="Proteomes" id="UP000019376">
    <property type="component" value="Unassembled WGS sequence"/>
</dbReference>
<keyword evidence="2" id="KW-1185">Reference proteome</keyword>
<name>S8ANM9_PENO1</name>
<dbReference type="AlphaFoldDB" id="S8ANM9"/>
<evidence type="ECO:0000313" key="1">
    <source>
        <dbReference type="EMBL" id="EPS27498.1"/>
    </source>
</evidence>
<evidence type="ECO:0000313" key="2">
    <source>
        <dbReference type="Proteomes" id="UP000019376"/>
    </source>
</evidence>
<dbReference type="EMBL" id="KB644410">
    <property type="protein sequence ID" value="EPS27498.1"/>
    <property type="molecule type" value="Genomic_DNA"/>
</dbReference>
<sequence length="60" mass="7091">MPLFDPSTINEISFLFQVTRGLISMAWLFVERLQNHLCHMKRQATTVLLVQRFACRRNIV</sequence>
<gene>
    <name evidence="1" type="ORF">PDE_02441</name>
</gene>
<reference evidence="1 2" key="1">
    <citation type="journal article" date="2013" name="PLoS ONE">
        <title>Genomic and secretomic analyses reveal unique features of the lignocellulolytic enzyme system of Penicillium decumbens.</title>
        <authorList>
            <person name="Liu G."/>
            <person name="Zhang L."/>
            <person name="Wei X."/>
            <person name="Zou G."/>
            <person name="Qin Y."/>
            <person name="Ma L."/>
            <person name="Li J."/>
            <person name="Zheng H."/>
            <person name="Wang S."/>
            <person name="Wang C."/>
            <person name="Xun L."/>
            <person name="Zhao G.-P."/>
            <person name="Zhou Z."/>
            <person name="Qu Y."/>
        </authorList>
    </citation>
    <scope>NUCLEOTIDE SEQUENCE [LARGE SCALE GENOMIC DNA]</scope>
    <source>
        <strain evidence="2">114-2 / CGMCC 5302</strain>
    </source>
</reference>
<protein>
    <submittedName>
        <fullName evidence="1">Uncharacterized protein</fullName>
    </submittedName>
</protein>
<organism evidence="1 2">
    <name type="scientific">Penicillium oxalicum (strain 114-2 / CGMCC 5302)</name>
    <name type="common">Penicillium decumbens</name>
    <dbReference type="NCBI Taxonomy" id="933388"/>
    <lineage>
        <taxon>Eukaryota</taxon>
        <taxon>Fungi</taxon>
        <taxon>Dikarya</taxon>
        <taxon>Ascomycota</taxon>
        <taxon>Pezizomycotina</taxon>
        <taxon>Eurotiomycetes</taxon>
        <taxon>Eurotiomycetidae</taxon>
        <taxon>Eurotiales</taxon>
        <taxon>Aspergillaceae</taxon>
        <taxon>Penicillium</taxon>
    </lineage>
</organism>
<accession>S8ANM9</accession>
<dbReference type="HOGENOM" id="CLU_2942529_0_0_1"/>
<proteinExistence type="predicted"/>